<reference evidence="5 6" key="1">
    <citation type="submission" date="2019-07" db="EMBL/GenBank/DDBJ databases">
        <title>Paenibacillus thiaminolyticus NRRL B-4156.</title>
        <authorList>
            <person name="Hehnly C."/>
            <person name="Zhang L."/>
        </authorList>
    </citation>
    <scope>NUCLEOTIDE SEQUENCE [LARGE SCALE GENOMIC DNA]</scope>
    <source>
        <strain evidence="5 6">NRRL B-4156</strain>
    </source>
</reference>
<evidence type="ECO:0000313" key="4">
    <source>
        <dbReference type="EMBL" id="MCY9609194.1"/>
    </source>
</evidence>
<dbReference type="Proteomes" id="UP000315377">
    <property type="component" value="Chromosome"/>
</dbReference>
<dbReference type="EMBL" id="CP041405">
    <property type="protein sequence ID" value="QDM44517.1"/>
    <property type="molecule type" value="Genomic_DNA"/>
</dbReference>
<sequence>MKNIFVYIGSRNKDSRLFRYTYQIIDFVRNNGNAVGNIDIYSPLNCNLHPSTGCKNCFQKGFCPNEESPNDDGELIKTKIEQADIVILASPVYSHNVSSDMKVLIDRLSYWAHIFKLAGKSGVIVTTAESNGAQFVADYLTKIMTYMGASIEHIVNFVNSEQDLAEMYAEEAAHKIIEICDDSYHVTPTSQQELTFQTLKLILLDYPRDHFEYRYWKDHGLFDCQSYEELVNKYVKV</sequence>
<dbReference type="Pfam" id="PF03358">
    <property type="entry name" value="FMN_red"/>
    <property type="match status" value="1"/>
</dbReference>
<dbReference type="InterPro" id="IPR029039">
    <property type="entry name" value="Flavoprotein-like_sf"/>
</dbReference>
<evidence type="ECO:0000313" key="5">
    <source>
        <dbReference type="EMBL" id="QDM44517.1"/>
    </source>
</evidence>
<proteinExistence type="predicted"/>
<dbReference type="EMBL" id="JAMDMM010000036">
    <property type="protein sequence ID" value="MCY9609194.1"/>
    <property type="molecule type" value="Genomic_DNA"/>
</dbReference>
<dbReference type="SUPFAM" id="SSF52218">
    <property type="entry name" value="Flavoproteins"/>
    <property type="match status" value="1"/>
</dbReference>
<dbReference type="PANTHER" id="PTHR43278:SF4">
    <property type="entry name" value="NAD(P)H-DEPENDENT FMN-CONTAINING OXIDOREDUCTASE YWQN-RELATED"/>
    <property type="match status" value="1"/>
</dbReference>
<reference evidence="4 7" key="2">
    <citation type="submission" date="2022-05" db="EMBL/GenBank/DDBJ databases">
        <title>Genome Sequencing of Bee-Associated Microbes.</title>
        <authorList>
            <person name="Dunlap C."/>
        </authorList>
    </citation>
    <scope>NUCLEOTIDE SEQUENCE [LARGE SCALE GENOMIC DNA]</scope>
    <source>
        <strain evidence="4 7">NRRL B-14613</strain>
    </source>
</reference>
<dbReference type="PANTHER" id="PTHR43278">
    <property type="entry name" value="NAD(P)H-DEPENDENT FMN-CONTAINING OXIDOREDUCTASE YWQN-RELATED"/>
    <property type="match status" value="1"/>
</dbReference>
<keyword evidence="1" id="KW-0285">Flavoprotein</keyword>
<organism evidence="5 6">
    <name type="scientific">Paenibacillus thiaminolyticus</name>
    <name type="common">Bacillus thiaminolyticus</name>
    <dbReference type="NCBI Taxonomy" id="49283"/>
    <lineage>
        <taxon>Bacteria</taxon>
        <taxon>Bacillati</taxon>
        <taxon>Bacillota</taxon>
        <taxon>Bacilli</taxon>
        <taxon>Bacillales</taxon>
        <taxon>Paenibacillaceae</taxon>
        <taxon>Paenibacillus</taxon>
    </lineage>
</organism>
<accession>A0AAP9DUP4</accession>
<keyword evidence="7" id="KW-1185">Reference proteome</keyword>
<keyword evidence="2" id="KW-0288">FMN</keyword>
<dbReference type="RefSeq" id="WP_087440187.1">
    <property type="nucleotide sequence ID" value="NZ_CABMNB010000003.1"/>
</dbReference>
<dbReference type="InterPro" id="IPR005025">
    <property type="entry name" value="FMN_Rdtase-like_dom"/>
</dbReference>
<evidence type="ECO:0000256" key="1">
    <source>
        <dbReference type="ARBA" id="ARBA00022630"/>
    </source>
</evidence>
<evidence type="ECO:0000313" key="6">
    <source>
        <dbReference type="Proteomes" id="UP000315377"/>
    </source>
</evidence>
<dbReference type="GO" id="GO:0016491">
    <property type="term" value="F:oxidoreductase activity"/>
    <property type="evidence" value="ECO:0007669"/>
    <property type="project" value="InterPro"/>
</dbReference>
<dbReference type="InterPro" id="IPR051796">
    <property type="entry name" value="ISF_SsuE-like"/>
</dbReference>
<dbReference type="AlphaFoldDB" id="A0AAP9DUP4"/>
<dbReference type="GeneID" id="76997155"/>
<evidence type="ECO:0000259" key="3">
    <source>
        <dbReference type="Pfam" id="PF03358"/>
    </source>
</evidence>
<protein>
    <submittedName>
        <fullName evidence="5">Flavodoxin family protein</fullName>
    </submittedName>
</protein>
<name>A0AAP9DUP4_PANTH</name>
<dbReference type="Gene3D" id="3.40.50.360">
    <property type="match status" value="1"/>
</dbReference>
<evidence type="ECO:0000313" key="7">
    <source>
        <dbReference type="Proteomes" id="UP001209276"/>
    </source>
</evidence>
<gene>
    <name evidence="5" type="ORF">FLT43_14415</name>
    <name evidence="4" type="ORF">M5W83_18780</name>
</gene>
<feature type="domain" description="NADPH-dependent FMN reductase-like" evidence="3">
    <location>
        <begin position="4"/>
        <end position="150"/>
    </location>
</feature>
<evidence type="ECO:0000256" key="2">
    <source>
        <dbReference type="ARBA" id="ARBA00022643"/>
    </source>
</evidence>
<dbReference type="Proteomes" id="UP001209276">
    <property type="component" value="Unassembled WGS sequence"/>
</dbReference>